<name>A0ABS8J121_9BURK</name>
<evidence type="ECO:0000256" key="4">
    <source>
        <dbReference type="ARBA" id="ARBA00022989"/>
    </source>
</evidence>
<keyword evidence="8" id="KW-1185">Reference proteome</keyword>
<evidence type="ECO:0000256" key="3">
    <source>
        <dbReference type="ARBA" id="ARBA00022692"/>
    </source>
</evidence>
<comment type="similarity">
    <text evidence="2">Belongs to the autoinducer-2 exporter (AI-2E) (TC 2.A.86) family.</text>
</comment>
<accession>A0ABS8J121</accession>
<feature type="transmembrane region" description="Helical" evidence="6">
    <location>
        <begin position="258"/>
        <end position="276"/>
    </location>
</feature>
<comment type="subcellular location">
    <subcellularLocation>
        <location evidence="1">Membrane</location>
        <topology evidence="1">Multi-pass membrane protein</topology>
    </subcellularLocation>
</comment>
<dbReference type="RefSeq" id="WP_229434347.1">
    <property type="nucleotide sequence ID" value="NZ_JAJHPV010000021.1"/>
</dbReference>
<dbReference type="EMBL" id="JAJHPV010000021">
    <property type="protein sequence ID" value="MCC6073240.1"/>
    <property type="molecule type" value="Genomic_DNA"/>
</dbReference>
<feature type="transmembrane region" description="Helical" evidence="6">
    <location>
        <begin position="283"/>
        <end position="302"/>
    </location>
</feature>
<dbReference type="PANTHER" id="PTHR21716">
    <property type="entry name" value="TRANSMEMBRANE PROTEIN"/>
    <property type="match status" value="1"/>
</dbReference>
<organism evidence="7 8">
    <name type="scientific">Massilia agrisoli</name>
    <dbReference type="NCBI Taxonomy" id="2892444"/>
    <lineage>
        <taxon>Bacteria</taxon>
        <taxon>Pseudomonadati</taxon>
        <taxon>Pseudomonadota</taxon>
        <taxon>Betaproteobacteria</taxon>
        <taxon>Burkholderiales</taxon>
        <taxon>Oxalobacteraceae</taxon>
        <taxon>Telluria group</taxon>
        <taxon>Massilia</taxon>
    </lineage>
</organism>
<feature type="transmembrane region" description="Helical" evidence="6">
    <location>
        <begin position="81"/>
        <end position="103"/>
    </location>
</feature>
<evidence type="ECO:0000256" key="1">
    <source>
        <dbReference type="ARBA" id="ARBA00004141"/>
    </source>
</evidence>
<feature type="transmembrane region" description="Helical" evidence="6">
    <location>
        <begin position="24"/>
        <end position="45"/>
    </location>
</feature>
<feature type="transmembrane region" description="Helical" evidence="6">
    <location>
        <begin position="322"/>
        <end position="352"/>
    </location>
</feature>
<gene>
    <name evidence="7" type="ORF">LMJ30_20115</name>
</gene>
<feature type="transmembrane region" description="Helical" evidence="6">
    <location>
        <begin position="51"/>
        <end position="69"/>
    </location>
</feature>
<dbReference type="Proteomes" id="UP001198701">
    <property type="component" value="Unassembled WGS sequence"/>
</dbReference>
<evidence type="ECO:0000256" key="5">
    <source>
        <dbReference type="ARBA" id="ARBA00023136"/>
    </source>
</evidence>
<evidence type="ECO:0000256" key="6">
    <source>
        <dbReference type="SAM" id="Phobius"/>
    </source>
</evidence>
<comment type="caution">
    <text evidence="7">The sequence shown here is derived from an EMBL/GenBank/DDBJ whole genome shotgun (WGS) entry which is preliminary data.</text>
</comment>
<sequence length="371" mass="39726">MNDQDNRAAAGSEQQRQEASERKFLHRVALVDGLGLVFILVLAAMWFAADALLLIFACILFAVLLYDASRRLARHLPLPRQVALGIVVIILLVVIGGGGWLMAPAISEQADRMAAMVPKSIEQLQQSLKRYDFLESILGGMPSAEQMRSTLGDMLPRAGLFFSGVFGALGNVLIITFVGIYFAAQPFLYINGIVTLVPKDKRARAREVLDEIGLTLSKWLFGKMCSMLLVGAATAIGLTLLGVPLALILGIIAGLLDFIPYLGPLMAGVPGVLIALTISPQLALYTVGLFVFIQLAEGYLLQPLVEKKTVALPPALTITMQVLLGALFGLAGVALATPLTAVLAVLVSMLYVQDVLGDNVMTPSELSDQKK</sequence>
<dbReference type="Pfam" id="PF01594">
    <property type="entry name" value="AI-2E_transport"/>
    <property type="match status" value="1"/>
</dbReference>
<keyword evidence="3 6" id="KW-0812">Transmembrane</keyword>
<evidence type="ECO:0000313" key="7">
    <source>
        <dbReference type="EMBL" id="MCC6073240.1"/>
    </source>
</evidence>
<protein>
    <submittedName>
        <fullName evidence="7">AI-2E family transporter</fullName>
    </submittedName>
</protein>
<dbReference type="InterPro" id="IPR002549">
    <property type="entry name" value="AI-2E-like"/>
</dbReference>
<evidence type="ECO:0000256" key="2">
    <source>
        <dbReference type="ARBA" id="ARBA00009773"/>
    </source>
</evidence>
<dbReference type="PANTHER" id="PTHR21716:SF62">
    <property type="entry name" value="TRANSPORT PROTEIN YDBI-RELATED"/>
    <property type="match status" value="1"/>
</dbReference>
<keyword evidence="4 6" id="KW-1133">Transmembrane helix</keyword>
<evidence type="ECO:0000313" key="8">
    <source>
        <dbReference type="Proteomes" id="UP001198701"/>
    </source>
</evidence>
<keyword evidence="5 6" id="KW-0472">Membrane</keyword>
<proteinExistence type="inferred from homology"/>
<reference evidence="7 8" key="1">
    <citation type="submission" date="2021-11" db="EMBL/GenBank/DDBJ databases">
        <authorList>
            <person name="Huq M.A."/>
        </authorList>
    </citation>
    <scope>NUCLEOTIDE SEQUENCE [LARGE SCALE GENOMIC DNA]</scope>
    <source>
        <strain evidence="7 8">MAHUQ-52</strain>
    </source>
</reference>
<feature type="transmembrane region" description="Helical" evidence="6">
    <location>
        <begin position="227"/>
        <end position="252"/>
    </location>
</feature>
<feature type="transmembrane region" description="Helical" evidence="6">
    <location>
        <begin position="160"/>
        <end position="184"/>
    </location>
</feature>